<keyword evidence="4 5" id="KW-0472">Membrane</keyword>
<dbReference type="Proteomes" id="UP000410492">
    <property type="component" value="Unassembled WGS sequence"/>
</dbReference>
<feature type="transmembrane region" description="Helical" evidence="5">
    <location>
        <begin position="52"/>
        <end position="71"/>
    </location>
</feature>
<gene>
    <name evidence="7" type="ORF">CALMAC_LOCUS11719</name>
</gene>
<evidence type="ECO:0000256" key="5">
    <source>
        <dbReference type="SAM" id="Phobius"/>
    </source>
</evidence>
<dbReference type="Pfam" id="PF12698">
    <property type="entry name" value="ABC2_membrane_3"/>
    <property type="match status" value="1"/>
</dbReference>
<evidence type="ECO:0000256" key="1">
    <source>
        <dbReference type="ARBA" id="ARBA00004141"/>
    </source>
</evidence>
<dbReference type="GO" id="GO:0140359">
    <property type="term" value="F:ABC-type transporter activity"/>
    <property type="evidence" value="ECO:0007669"/>
    <property type="project" value="InterPro"/>
</dbReference>
<comment type="subcellular location">
    <subcellularLocation>
        <location evidence="1">Membrane</location>
        <topology evidence="1">Multi-pass membrane protein</topology>
    </subcellularLocation>
</comment>
<evidence type="ECO:0000259" key="6">
    <source>
        <dbReference type="Pfam" id="PF12698"/>
    </source>
</evidence>
<organism evidence="7 8">
    <name type="scientific">Callosobruchus maculatus</name>
    <name type="common">Southern cowpea weevil</name>
    <name type="synonym">Pulse bruchid</name>
    <dbReference type="NCBI Taxonomy" id="64391"/>
    <lineage>
        <taxon>Eukaryota</taxon>
        <taxon>Metazoa</taxon>
        <taxon>Ecdysozoa</taxon>
        <taxon>Arthropoda</taxon>
        <taxon>Hexapoda</taxon>
        <taxon>Insecta</taxon>
        <taxon>Pterygota</taxon>
        <taxon>Neoptera</taxon>
        <taxon>Endopterygota</taxon>
        <taxon>Coleoptera</taxon>
        <taxon>Polyphaga</taxon>
        <taxon>Cucujiformia</taxon>
        <taxon>Chrysomeloidea</taxon>
        <taxon>Chrysomelidae</taxon>
        <taxon>Bruchinae</taxon>
        <taxon>Bruchini</taxon>
        <taxon>Callosobruchus</taxon>
    </lineage>
</organism>
<dbReference type="GO" id="GO:0016020">
    <property type="term" value="C:membrane"/>
    <property type="evidence" value="ECO:0007669"/>
    <property type="project" value="UniProtKB-SubCell"/>
</dbReference>
<feature type="transmembrane region" description="Helical" evidence="5">
    <location>
        <begin position="83"/>
        <end position="105"/>
    </location>
</feature>
<feature type="non-terminal residue" evidence="7">
    <location>
        <position position="215"/>
    </location>
</feature>
<evidence type="ECO:0000313" key="8">
    <source>
        <dbReference type="Proteomes" id="UP000410492"/>
    </source>
</evidence>
<name>A0A653CTB2_CALMS</name>
<accession>A0A653CTB2</accession>
<dbReference type="InterPro" id="IPR013525">
    <property type="entry name" value="ABC2_TM"/>
</dbReference>
<reference evidence="7 8" key="1">
    <citation type="submission" date="2019-01" db="EMBL/GenBank/DDBJ databases">
        <authorList>
            <person name="Sayadi A."/>
        </authorList>
    </citation>
    <scope>NUCLEOTIDE SEQUENCE [LARGE SCALE GENOMIC DNA]</scope>
</reference>
<evidence type="ECO:0000256" key="2">
    <source>
        <dbReference type="ARBA" id="ARBA00022692"/>
    </source>
</evidence>
<sequence length="215" mass="24684">MVNQSLQIGLIFVLACFILFLIKERTCSSKHLQYVIGVRVLVFWLVHFFFDLVIYVLICLLATIFLVCLQFDGFKTAEDLGRIWIILTYFGCSALPLTYLFVYMFKVPSTGYSIIPLIYIFGVQVKSLLLMISGNQRFHMIVHKALLCFPSYSLSVGLEKSSAFYHYKKMCEKNVVLLEELGISEENCWDALFMMNECAGGSDNKNRTQNTDIKN</sequence>
<proteinExistence type="predicted"/>
<keyword evidence="2 5" id="KW-0812">Transmembrane</keyword>
<evidence type="ECO:0000256" key="4">
    <source>
        <dbReference type="ARBA" id="ARBA00023136"/>
    </source>
</evidence>
<evidence type="ECO:0000256" key="3">
    <source>
        <dbReference type="ARBA" id="ARBA00022989"/>
    </source>
</evidence>
<dbReference type="AlphaFoldDB" id="A0A653CTB2"/>
<evidence type="ECO:0000313" key="7">
    <source>
        <dbReference type="EMBL" id="VEN51175.1"/>
    </source>
</evidence>
<dbReference type="EMBL" id="CAACVG010008824">
    <property type="protein sequence ID" value="VEN51175.1"/>
    <property type="molecule type" value="Genomic_DNA"/>
</dbReference>
<feature type="domain" description="ABC-2 type transporter transmembrane" evidence="6">
    <location>
        <begin position="8"/>
        <end position="160"/>
    </location>
</feature>
<feature type="transmembrane region" description="Helical" evidence="5">
    <location>
        <begin position="111"/>
        <end position="132"/>
    </location>
</feature>
<protein>
    <recommendedName>
        <fullName evidence="6">ABC-2 type transporter transmembrane domain-containing protein</fullName>
    </recommendedName>
</protein>
<feature type="transmembrane region" description="Helical" evidence="5">
    <location>
        <begin position="6"/>
        <end position="22"/>
    </location>
</feature>
<keyword evidence="3 5" id="KW-1133">Transmembrane helix</keyword>
<dbReference type="OrthoDB" id="6512918at2759"/>
<keyword evidence="8" id="KW-1185">Reference proteome</keyword>